<evidence type="ECO:0000259" key="4">
    <source>
        <dbReference type="Pfam" id="PF17764"/>
    </source>
</evidence>
<dbReference type="InterPro" id="IPR042115">
    <property type="entry name" value="PriA_3primeBD_sf"/>
</dbReference>
<dbReference type="EMBL" id="LBMM01021567">
    <property type="protein sequence ID" value="KMQ83052.1"/>
    <property type="molecule type" value="Genomic_DNA"/>
</dbReference>
<dbReference type="GO" id="GO:0006310">
    <property type="term" value="P:DNA recombination"/>
    <property type="evidence" value="ECO:0007669"/>
    <property type="project" value="TreeGrafter"/>
</dbReference>
<dbReference type="PANTHER" id="PTHR30580">
    <property type="entry name" value="PRIMOSOMAL PROTEIN N"/>
    <property type="match status" value="1"/>
</dbReference>
<dbReference type="PaxDb" id="67767-A0A0J7JY87"/>
<proteinExistence type="predicted"/>
<gene>
    <name evidence="5" type="ORF">RF55_21072</name>
</gene>
<dbReference type="GO" id="GO:0006302">
    <property type="term" value="P:double-strand break repair"/>
    <property type="evidence" value="ECO:0007669"/>
    <property type="project" value="TreeGrafter"/>
</dbReference>
<sequence>MNILRIALPVPLPGLFDYLPPASGDARPGSRVLVPFGRKRLVGVVVACTDHAELAPERLRTVEALLDAEPLLDDELLQSLSWAADYWLGAPGEVFANALPLALREQIPTPSL</sequence>
<evidence type="ECO:0000256" key="1">
    <source>
        <dbReference type="ARBA" id="ARBA00022741"/>
    </source>
</evidence>
<evidence type="ECO:0000256" key="3">
    <source>
        <dbReference type="ARBA" id="ARBA00023125"/>
    </source>
</evidence>
<reference evidence="5 6" key="1">
    <citation type="submission" date="2015-04" db="EMBL/GenBank/DDBJ databases">
        <title>Lasius niger genome sequencing.</title>
        <authorList>
            <person name="Konorov E.A."/>
            <person name="Nikitin M.A."/>
            <person name="Kirill M.V."/>
            <person name="Chang P."/>
        </authorList>
    </citation>
    <scope>NUCLEOTIDE SEQUENCE [LARGE SCALE GENOMIC DNA]</scope>
    <source>
        <tissue evidence="5">Whole</tissue>
    </source>
</reference>
<accession>A0A0J7JY87</accession>
<evidence type="ECO:0000313" key="6">
    <source>
        <dbReference type="Proteomes" id="UP000036403"/>
    </source>
</evidence>
<dbReference type="InterPro" id="IPR041222">
    <property type="entry name" value="PriA_3primeBD"/>
</dbReference>
<keyword evidence="1" id="KW-0547">Nucleotide-binding</keyword>
<dbReference type="FunFam" id="3.40.1440.60:FF:000001">
    <property type="entry name" value="Primosomal protein N"/>
    <property type="match status" value="1"/>
</dbReference>
<name>A0A0J7JY87_LASNI</name>
<keyword evidence="2" id="KW-0067">ATP-binding</keyword>
<dbReference type="Pfam" id="PF17764">
    <property type="entry name" value="PriA_3primeBD"/>
    <property type="match status" value="1"/>
</dbReference>
<dbReference type="GO" id="GO:0005524">
    <property type="term" value="F:ATP binding"/>
    <property type="evidence" value="ECO:0007669"/>
    <property type="project" value="UniProtKB-KW"/>
</dbReference>
<keyword evidence="6" id="KW-1185">Reference proteome</keyword>
<dbReference type="Gene3D" id="3.40.1440.60">
    <property type="entry name" value="PriA, 3(prime) DNA-binding domain"/>
    <property type="match status" value="1"/>
</dbReference>
<protein>
    <submittedName>
        <fullName evidence="5">Primosome assembly protein</fullName>
    </submittedName>
</protein>
<comment type="caution">
    <text evidence="5">The sequence shown here is derived from an EMBL/GenBank/DDBJ whole genome shotgun (WGS) entry which is preliminary data.</text>
</comment>
<dbReference type="Proteomes" id="UP000036403">
    <property type="component" value="Unassembled WGS sequence"/>
</dbReference>
<dbReference type="GO" id="GO:0006270">
    <property type="term" value="P:DNA replication initiation"/>
    <property type="evidence" value="ECO:0007669"/>
    <property type="project" value="TreeGrafter"/>
</dbReference>
<dbReference type="AlphaFoldDB" id="A0A0J7JY87"/>
<evidence type="ECO:0000256" key="2">
    <source>
        <dbReference type="ARBA" id="ARBA00022840"/>
    </source>
</evidence>
<feature type="domain" description="Primosomal protein N' 3' DNA-binding" evidence="4">
    <location>
        <begin position="5"/>
        <end position="100"/>
    </location>
</feature>
<keyword evidence="3" id="KW-0238">DNA-binding</keyword>
<organism evidence="5 6">
    <name type="scientific">Lasius niger</name>
    <name type="common">Black garden ant</name>
    <dbReference type="NCBI Taxonomy" id="67767"/>
    <lineage>
        <taxon>Eukaryota</taxon>
        <taxon>Metazoa</taxon>
        <taxon>Ecdysozoa</taxon>
        <taxon>Arthropoda</taxon>
        <taxon>Hexapoda</taxon>
        <taxon>Insecta</taxon>
        <taxon>Pterygota</taxon>
        <taxon>Neoptera</taxon>
        <taxon>Endopterygota</taxon>
        <taxon>Hymenoptera</taxon>
        <taxon>Apocrita</taxon>
        <taxon>Aculeata</taxon>
        <taxon>Formicoidea</taxon>
        <taxon>Formicidae</taxon>
        <taxon>Formicinae</taxon>
        <taxon>Lasius</taxon>
        <taxon>Lasius</taxon>
    </lineage>
</organism>
<evidence type="ECO:0000313" key="5">
    <source>
        <dbReference type="EMBL" id="KMQ83052.1"/>
    </source>
</evidence>
<feature type="non-terminal residue" evidence="5">
    <location>
        <position position="112"/>
    </location>
</feature>
<dbReference type="PANTHER" id="PTHR30580:SF0">
    <property type="entry name" value="PRIMOSOMAL PROTEIN N"/>
    <property type="match status" value="1"/>
</dbReference>
<dbReference type="GO" id="GO:0003677">
    <property type="term" value="F:DNA binding"/>
    <property type="evidence" value="ECO:0007669"/>
    <property type="project" value="UniProtKB-KW"/>
</dbReference>
<dbReference type="GO" id="GO:0043138">
    <property type="term" value="F:3'-5' DNA helicase activity"/>
    <property type="evidence" value="ECO:0007669"/>
    <property type="project" value="TreeGrafter"/>
</dbReference>